<feature type="domain" description="Alpha/beta hydrolase fold-3" evidence="3">
    <location>
        <begin position="106"/>
        <end position="259"/>
    </location>
</feature>
<keyword evidence="4" id="KW-1185">Reference proteome</keyword>
<evidence type="ECO:0000256" key="1">
    <source>
        <dbReference type="ARBA" id="ARBA00010515"/>
    </source>
</evidence>
<protein>
    <submittedName>
        <fullName evidence="5">Neutral cholesterol ester hydrolase 1-like</fullName>
    </submittedName>
</protein>
<dbReference type="InterPro" id="IPR029058">
    <property type="entry name" value="AB_hydrolase_fold"/>
</dbReference>
<accession>A0ABM0GIH4</accession>
<feature type="domain" description="Alpha/beta hydrolase fold-3" evidence="3">
    <location>
        <begin position="315"/>
        <end position="378"/>
    </location>
</feature>
<dbReference type="GeneID" id="100372800"/>
<comment type="similarity">
    <text evidence="1">Belongs to the 'GDXG' lipolytic enzyme family.</text>
</comment>
<gene>
    <name evidence="5" type="primary">LOC100372800</name>
</gene>
<dbReference type="PROSITE" id="PS01287">
    <property type="entry name" value="RTC"/>
    <property type="match status" value="1"/>
</dbReference>
<dbReference type="InterPro" id="IPR050300">
    <property type="entry name" value="GDXG_lipolytic_enzyme"/>
</dbReference>
<dbReference type="PIRSF" id="PIRSF037251">
    <property type="entry name" value="Arylacetamide_deacetylase"/>
    <property type="match status" value="1"/>
</dbReference>
<evidence type="ECO:0000256" key="2">
    <source>
        <dbReference type="ARBA" id="ARBA00022801"/>
    </source>
</evidence>
<dbReference type="PANTHER" id="PTHR48081:SF8">
    <property type="entry name" value="ALPHA_BETA HYDROLASE FOLD-3 DOMAIN-CONTAINING PROTEIN-RELATED"/>
    <property type="match status" value="1"/>
</dbReference>
<dbReference type="Pfam" id="PF07859">
    <property type="entry name" value="Abhydrolase_3"/>
    <property type="match status" value="2"/>
</dbReference>
<organism evidence="4 5">
    <name type="scientific">Saccoglossus kowalevskii</name>
    <name type="common">Acorn worm</name>
    <dbReference type="NCBI Taxonomy" id="10224"/>
    <lineage>
        <taxon>Eukaryota</taxon>
        <taxon>Metazoa</taxon>
        <taxon>Hemichordata</taxon>
        <taxon>Enteropneusta</taxon>
        <taxon>Harrimaniidae</taxon>
        <taxon>Saccoglossus</taxon>
    </lineage>
</organism>
<dbReference type="InterPro" id="IPR013094">
    <property type="entry name" value="AB_hydrolase_3"/>
</dbReference>
<evidence type="ECO:0000313" key="5">
    <source>
        <dbReference type="RefSeq" id="XP_002730563.2"/>
    </source>
</evidence>
<evidence type="ECO:0000259" key="3">
    <source>
        <dbReference type="Pfam" id="PF07859"/>
    </source>
</evidence>
<dbReference type="PANTHER" id="PTHR48081">
    <property type="entry name" value="AB HYDROLASE SUPERFAMILY PROTEIN C4A8.06C"/>
    <property type="match status" value="1"/>
</dbReference>
<dbReference type="Gene3D" id="3.40.50.1820">
    <property type="entry name" value="alpha/beta hydrolase"/>
    <property type="match status" value="1"/>
</dbReference>
<keyword evidence="2" id="KW-0378">Hydrolase</keyword>
<sequence length="408" mass="46401">MIRGVVFLSAFILLFSYYVYSPMPYGIAEPTKLMFVDAAFRTVRHLAKAGDALGIQSESDTLRMLDTALYLQDVPKNMRAYYHNFDSVRVRVYEPAKRKEEYIPALVYFHGGGFIANSIEMYDEAMLNIARKLKMVVVSVDYRQSPQYKFPIPFKDCCRATRYMMRNAELFHVNPLKIAVAGDSTGGNLAAAVAMKLSQDMSLQSLAFQAMLNPTLQAIDFTLPSYIQHENVATGFVNGRDNVALFYSMYALGNDSATESLLDGRAYNKIRRSEKVHMLDHINHSEVPTLFTKDWHESSEMRNDGDISDKLYKLVTNPFFAPLMAEDHQLLNAVPPAFILTAGFDMLRDDGILFVKRLEENNITVKWEHVHDGFHGMFPLGGGPISFEAGRHARKCFVEYARHMFKYV</sequence>
<dbReference type="InterPro" id="IPR017157">
    <property type="entry name" value="Arylacetamide_deacetylase"/>
</dbReference>
<dbReference type="InterPro" id="IPR020719">
    <property type="entry name" value="RNA3'_term_phos_cycl-like_CS"/>
</dbReference>
<evidence type="ECO:0000313" key="4">
    <source>
        <dbReference type="Proteomes" id="UP000694865"/>
    </source>
</evidence>
<reference evidence="5" key="1">
    <citation type="submission" date="2025-08" db="UniProtKB">
        <authorList>
            <consortium name="RefSeq"/>
        </authorList>
    </citation>
    <scope>IDENTIFICATION</scope>
    <source>
        <tissue evidence="5">Testes</tissue>
    </source>
</reference>
<dbReference type="SUPFAM" id="SSF53474">
    <property type="entry name" value="alpha/beta-Hydrolases"/>
    <property type="match status" value="1"/>
</dbReference>
<dbReference type="Proteomes" id="UP000694865">
    <property type="component" value="Unplaced"/>
</dbReference>
<proteinExistence type="inferred from homology"/>
<name>A0ABM0GIH4_SACKO</name>
<dbReference type="RefSeq" id="XP_002730563.2">
    <property type="nucleotide sequence ID" value="XM_002730517.2"/>
</dbReference>